<protein>
    <submittedName>
        <fullName evidence="1">Uncharacterized protein</fullName>
    </submittedName>
</protein>
<dbReference type="EMBL" id="CAKKTJ010000136">
    <property type="protein sequence ID" value="CAH0476123.1"/>
    <property type="molecule type" value="Genomic_DNA"/>
</dbReference>
<comment type="caution">
    <text evidence="1">The sequence shown here is derived from an EMBL/GenBank/DDBJ whole genome shotgun (WGS) entry which is preliminary data.</text>
</comment>
<organism evidence="1 2">
    <name type="scientific">Peronospora belbahrii</name>
    <dbReference type="NCBI Taxonomy" id="622444"/>
    <lineage>
        <taxon>Eukaryota</taxon>
        <taxon>Sar</taxon>
        <taxon>Stramenopiles</taxon>
        <taxon>Oomycota</taxon>
        <taxon>Peronosporomycetes</taxon>
        <taxon>Peronosporales</taxon>
        <taxon>Peronosporaceae</taxon>
        <taxon>Peronospora</taxon>
    </lineage>
</organism>
<evidence type="ECO:0000313" key="2">
    <source>
        <dbReference type="Proteomes" id="UP001160483"/>
    </source>
</evidence>
<dbReference type="Proteomes" id="UP001160483">
    <property type="component" value="Unassembled WGS sequence"/>
</dbReference>
<proteinExistence type="predicted"/>
<gene>
    <name evidence="1" type="ORF">PBS003_LOCUS2918</name>
</gene>
<reference evidence="1" key="1">
    <citation type="submission" date="2021-11" db="EMBL/GenBank/DDBJ databases">
        <authorList>
            <person name="Islam A."/>
            <person name="Islam S."/>
            <person name="Flora M.S."/>
            <person name="Rahman M."/>
            <person name="Ziaur R.M."/>
            <person name="Epstein J.H."/>
            <person name="Hassan M."/>
            <person name="Klassen M."/>
            <person name="Woodard K."/>
            <person name="Webb A."/>
            <person name="Webby R.J."/>
            <person name="El Zowalaty M.E."/>
        </authorList>
    </citation>
    <scope>NUCLEOTIDE SEQUENCE</scope>
    <source>
        <strain evidence="1">Pbs3</strain>
    </source>
</reference>
<sequence>MQLMMSEMPTMPGDGTVLFGTEYSHFAVKREDEHRAFFGNIQPGLAFALSSTFEPKVCGLGIIATTTHASIS</sequence>
<evidence type="ECO:0000313" key="1">
    <source>
        <dbReference type="EMBL" id="CAH0476123.1"/>
    </source>
</evidence>
<dbReference type="AlphaFoldDB" id="A0AAU9KS51"/>
<accession>A0AAU9KS51</accession>
<name>A0AAU9KS51_9STRA</name>